<dbReference type="SUPFAM" id="SSF51735">
    <property type="entry name" value="NAD(P)-binding Rossmann-fold domains"/>
    <property type="match status" value="1"/>
</dbReference>
<dbReference type="InterPro" id="IPR008927">
    <property type="entry name" value="6-PGluconate_DH-like_C_sf"/>
</dbReference>
<dbReference type="InterPro" id="IPR036291">
    <property type="entry name" value="NAD(P)-bd_dom_sf"/>
</dbReference>
<name>A0ABP8KSR4_9MICO</name>
<dbReference type="EMBL" id="BAABGN010000001">
    <property type="protein sequence ID" value="GAA4414868.1"/>
    <property type="molecule type" value="Genomic_DNA"/>
</dbReference>
<evidence type="ECO:0000259" key="3">
    <source>
        <dbReference type="Pfam" id="PF03446"/>
    </source>
</evidence>
<reference evidence="6" key="1">
    <citation type="journal article" date="2019" name="Int. J. Syst. Evol. Microbiol.">
        <title>The Global Catalogue of Microorganisms (GCM) 10K type strain sequencing project: providing services to taxonomists for standard genome sequencing and annotation.</title>
        <authorList>
            <consortium name="The Broad Institute Genomics Platform"/>
            <consortium name="The Broad Institute Genome Sequencing Center for Infectious Disease"/>
            <person name="Wu L."/>
            <person name="Ma J."/>
        </authorList>
    </citation>
    <scope>NUCLEOTIDE SEQUENCE [LARGE SCALE GENOMIC DNA]</scope>
    <source>
        <strain evidence="6">JCM 17810</strain>
    </source>
</reference>
<dbReference type="PIRSF" id="PIRSF000103">
    <property type="entry name" value="HIBADH"/>
    <property type="match status" value="1"/>
</dbReference>
<dbReference type="Pfam" id="PF03446">
    <property type="entry name" value="NAD_binding_2"/>
    <property type="match status" value="1"/>
</dbReference>
<evidence type="ECO:0000259" key="4">
    <source>
        <dbReference type="Pfam" id="PF09130"/>
    </source>
</evidence>
<sequence length="274" mass="27778">MHVAVLGLGEAGRAYARDLLAAGVTVSAYDPDAEAVANAIESAPGLLLADSEDAAVADAELVISLVTAACATGALEAVLRGRSVDGRLFADLNTTSPDLKAALAEAAAGSGVAFADVAVMAPVARAGLRTPLLVSGAGAAHVSDMLRKLDVPVEDAGEEAGAAARLKLLRSVFMKGLAGLVLEGLTAAARTGRSESIGWMRDQMAAELGPDGAAFVDHLVESTLVHAGRRAHEMDDVAAYLDTLGTPGWMTAGTRSWLHALAAGEVDAPEIPPP</sequence>
<protein>
    <recommendedName>
        <fullName evidence="7">3-hydroxyisobutyrate dehydrogenase-like beta-hydroxyacid dehydrogenase</fullName>
    </recommendedName>
</protein>
<feature type="domain" description="Phosphogluconate dehydrogenase NAD-binding putative C-terminal" evidence="4">
    <location>
        <begin position="199"/>
        <end position="260"/>
    </location>
</feature>
<comment type="similarity">
    <text evidence="1">Belongs to the HIBADH-related family.</text>
</comment>
<dbReference type="InterPro" id="IPR015814">
    <property type="entry name" value="Pgluconate_DH_NAD-bd_C"/>
</dbReference>
<organism evidence="5 6">
    <name type="scientific">Georgenia halophila</name>
    <dbReference type="NCBI Taxonomy" id="620889"/>
    <lineage>
        <taxon>Bacteria</taxon>
        <taxon>Bacillati</taxon>
        <taxon>Actinomycetota</taxon>
        <taxon>Actinomycetes</taxon>
        <taxon>Micrococcales</taxon>
        <taxon>Bogoriellaceae</taxon>
        <taxon>Georgenia</taxon>
    </lineage>
</organism>
<dbReference type="Gene3D" id="3.40.50.720">
    <property type="entry name" value="NAD(P)-binding Rossmann-like Domain"/>
    <property type="match status" value="1"/>
</dbReference>
<evidence type="ECO:0000256" key="1">
    <source>
        <dbReference type="ARBA" id="ARBA00009080"/>
    </source>
</evidence>
<proteinExistence type="inferred from homology"/>
<accession>A0ABP8KSR4</accession>
<dbReference type="Gene3D" id="1.10.1040.10">
    <property type="entry name" value="N-(1-d-carboxylethyl)-l-norvaline Dehydrogenase, domain 2"/>
    <property type="match status" value="1"/>
</dbReference>
<dbReference type="InterPro" id="IPR013328">
    <property type="entry name" value="6PGD_dom2"/>
</dbReference>
<evidence type="ECO:0000313" key="5">
    <source>
        <dbReference type="EMBL" id="GAA4414868.1"/>
    </source>
</evidence>
<dbReference type="Pfam" id="PF09130">
    <property type="entry name" value="DUF1932"/>
    <property type="match status" value="1"/>
</dbReference>
<keyword evidence="2" id="KW-0560">Oxidoreductase</keyword>
<evidence type="ECO:0000256" key="2">
    <source>
        <dbReference type="ARBA" id="ARBA00023002"/>
    </source>
</evidence>
<comment type="caution">
    <text evidence="5">The sequence shown here is derived from an EMBL/GenBank/DDBJ whole genome shotgun (WGS) entry which is preliminary data.</text>
</comment>
<evidence type="ECO:0000313" key="6">
    <source>
        <dbReference type="Proteomes" id="UP001500622"/>
    </source>
</evidence>
<dbReference type="InterPro" id="IPR015815">
    <property type="entry name" value="HIBADH-related"/>
</dbReference>
<gene>
    <name evidence="5" type="ORF">GCM10023169_00630</name>
</gene>
<dbReference type="SUPFAM" id="SSF48179">
    <property type="entry name" value="6-phosphogluconate dehydrogenase C-terminal domain-like"/>
    <property type="match status" value="1"/>
</dbReference>
<dbReference type="RefSeq" id="WP_345214490.1">
    <property type="nucleotide sequence ID" value="NZ_BAABGN010000001.1"/>
</dbReference>
<dbReference type="Proteomes" id="UP001500622">
    <property type="component" value="Unassembled WGS sequence"/>
</dbReference>
<keyword evidence="6" id="KW-1185">Reference proteome</keyword>
<dbReference type="InterPro" id="IPR006115">
    <property type="entry name" value="6PGDH_NADP-bd"/>
</dbReference>
<feature type="domain" description="6-phosphogluconate dehydrogenase NADP-binding" evidence="3">
    <location>
        <begin position="3"/>
        <end position="138"/>
    </location>
</feature>
<evidence type="ECO:0008006" key="7">
    <source>
        <dbReference type="Google" id="ProtNLM"/>
    </source>
</evidence>